<evidence type="ECO:0000313" key="2">
    <source>
        <dbReference type="EMBL" id="KTD35200.1"/>
    </source>
</evidence>
<dbReference type="InterPro" id="IPR041690">
    <property type="entry name" value="Cadherin_5"/>
</dbReference>
<evidence type="ECO:0000313" key="3">
    <source>
        <dbReference type="Proteomes" id="UP000054985"/>
    </source>
</evidence>
<dbReference type="Gene3D" id="2.60.40.1200">
    <property type="match status" value="1"/>
</dbReference>
<organism evidence="2 3">
    <name type="scientific">Legionella moravica</name>
    <dbReference type="NCBI Taxonomy" id="39962"/>
    <lineage>
        <taxon>Bacteria</taxon>
        <taxon>Pseudomonadati</taxon>
        <taxon>Pseudomonadota</taxon>
        <taxon>Gammaproteobacteria</taxon>
        <taxon>Legionellales</taxon>
        <taxon>Legionellaceae</taxon>
        <taxon>Legionella</taxon>
    </lineage>
</organism>
<dbReference type="Pfam" id="PF17892">
    <property type="entry name" value="Cadherin_5"/>
    <property type="match status" value="1"/>
</dbReference>
<sequence length="107" mass="10775">MSVTQFSVAGDVAVYNAGDTATIAGIGAVRIDANGAFSFIPEANYNGAVPVVTYTMSDGSSNDTSTLSIEVTPVDDAFSDANEVLSTAEDTTLNGNVLTGTSSVDGV</sequence>
<evidence type="ECO:0000259" key="1">
    <source>
        <dbReference type="Pfam" id="PF17892"/>
    </source>
</evidence>
<dbReference type="Proteomes" id="UP000054985">
    <property type="component" value="Unassembled WGS sequence"/>
</dbReference>
<proteinExistence type="predicted"/>
<feature type="domain" description="Cadherin-like" evidence="1">
    <location>
        <begin position="23"/>
        <end position="72"/>
    </location>
</feature>
<reference evidence="2 3" key="1">
    <citation type="submission" date="2015-11" db="EMBL/GenBank/DDBJ databases">
        <title>Genomic analysis of 38 Legionella species identifies large and diverse effector repertoires.</title>
        <authorList>
            <person name="Burstein D."/>
            <person name="Amaro F."/>
            <person name="Zusman T."/>
            <person name="Lifshitz Z."/>
            <person name="Cohen O."/>
            <person name="Gilbert J.A."/>
            <person name="Pupko T."/>
            <person name="Shuman H.A."/>
            <person name="Segal G."/>
        </authorList>
    </citation>
    <scope>NUCLEOTIDE SEQUENCE [LARGE SCALE GENOMIC DNA]</scope>
    <source>
        <strain evidence="2 3">ATCC 43877</strain>
    </source>
</reference>
<dbReference type="EMBL" id="LNYN01000016">
    <property type="protein sequence ID" value="KTD35200.1"/>
    <property type="molecule type" value="Genomic_DNA"/>
</dbReference>
<keyword evidence="3" id="KW-1185">Reference proteome</keyword>
<comment type="caution">
    <text evidence="2">The sequence shown here is derived from an EMBL/GenBank/DDBJ whole genome shotgun (WGS) entry which is preliminary data.</text>
</comment>
<feature type="non-terminal residue" evidence="2">
    <location>
        <position position="107"/>
    </location>
</feature>
<name>A0ABR5RDK3_9GAMM</name>
<protein>
    <recommendedName>
        <fullName evidence="1">Cadherin-like domain-containing protein</fullName>
    </recommendedName>
</protein>
<accession>A0ABR5RDK3</accession>
<gene>
    <name evidence="2" type="ORF">Lmor_1132</name>
</gene>